<keyword evidence="6" id="KW-0303">Gap junction</keyword>
<keyword evidence="14" id="KW-1185">Reference proteome</keyword>
<dbReference type="PROSITE" id="PS51013">
    <property type="entry name" value="PANNEXIN"/>
    <property type="match status" value="1"/>
</dbReference>
<keyword evidence="10 12" id="KW-0472">Membrane</keyword>
<feature type="transmembrane region" description="Helical" evidence="12">
    <location>
        <begin position="111"/>
        <end position="129"/>
    </location>
</feature>
<keyword evidence="11 12" id="KW-0407">Ion channel</keyword>
<evidence type="ECO:0000256" key="1">
    <source>
        <dbReference type="ARBA" id="ARBA00004610"/>
    </source>
</evidence>
<evidence type="ECO:0000256" key="6">
    <source>
        <dbReference type="ARBA" id="ARBA00022868"/>
    </source>
</evidence>
<reference evidence="13 14" key="1">
    <citation type="submission" date="2024-05" db="EMBL/GenBank/DDBJ databases">
        <authorList>
            <person name="Wallberg A."/>
        </authorList>
    </citation>
    <scope>NUCLEOTIDE SEQUENCE [LARGE SCALE GENOMIC DNA]</scope>
</reference>
<keyword evidence="7" id="KW-0965">Cell junction</keyword>
<dbReference type="GO" id="GO:0034220">
    <property type="term" value="P:monoatomic ion transmembrane transport"/>
    <property type="evidence" value="ECO:0007669"/>
    <property type="project" value="UniProtKB-KW"/>
</dbReference>
<comment type="function">
    <text evidence="12">Structural component of the gap junctions.</text>
</comment>
<dbReference type="PRINTS" id="PR01262">
    <property type="entry name" value="INNEXIN"/>
</dbReference>
<dbReference type="GO" id="GO:0005921">
    <property type="term" value="C:gap junction"/>
    <property type="evidence" value="ECO:0007669"/>
    <property type="project" value="UniProtKB-SubCell"/>
</dbReference>
<keyword evidence="4" id="KW-1003">Cell membrane</keyword>
<comment type="caution">
    <text evidence="13">The sequence shown here is derived from an EMBL/GenBank/DDBJ whole genome shotgun (WGS) entry which is preliminary data.</text>
</comment>
<feature type="transmembrane region" description="Helical" evidence="12">
    <location>
        <begin position="269"/>
        <end position="298"/>
    </location>
</feature>
<accession>A0AAV2S9N9</accession>
<dbReference type="GO" id="GO:0005886">
    <property type="term" value="C:plasma membrane"/>
    <property type="evidence" value="ECO:0007669"/>
    <property type="project" value="UniProtKB-SubCell"/>
</dbReference>
<keyword evidence="5 12" id="KW-0812">Transmembrane</keyword>
<evidence type="ECO:0000256" key="11">
    <source>
        <dbReference type="ARBA" id="ARBA00023303"/>
    </source>
</evidence>
<keyword evidence="8 12" id="KW-1133">Transmembrane helix</keyword>
<evidence type="ECO:0000256" key="9">
    <source>
        <dbReference type="ARBA" id="ARBA00023065"/>
    </source>
</evidence>
<keyword evidence="9 12" id="KW-0406">Ion transport</keyword>
<dbReference type="Proteomes" id="UP001497623">
    <property type="component" value="Unassembled WGS sequence"/>
</dbReference>
<evidence type="ECO:0000256" key="12">
    <source>
        <dbReference type="RuleBase" id="RU010713"/>
    </source>
</evidence>
<evidence type="ECO:0000256" key="5">
    <source>
        <dbReference type="ARBA" id="ARBA00022692"/>
    </source>
</evidence>
<feature type="non-terminal residue" evidence="13">
    <location>
        <position position="356"/>
    </location>
</feature>
<keyword evidence="3 12" id="KW-0813">Transport</keyword>
<dbReference type="InterPro" id="IPR000990">
    <property type="entry name" value="Innexin"/>
</dbReference>
<protein>
    <recommendedName>
        <fullName evidence="12">Innexin</fullName>
    </recommendedName>
</protein>
<dbReference type="PANTHER" id="PTHR11893:SF36">
    <property type="entry name" value="INNEXIN-5"/>
    <property type="match status" value="1"/>
</dbReference>
<evidence type="ECO:0000313" key="14">
    <source>
        <dbReference type="Proteomes" id="UP001497623"/>
    </source>
</evidence>
<gene>
    <name evidence="12" type="primary">inx</name>
    <name evidence="13" type="ORF">MNOR_LOCUS33464</name>
</gene>
<evidence type="ECO:0000256" key="8">
    <source>
        <dbReference type="ARBA" id="ARBA00022989"/>
    </source>
</evidence>
<evidence type="ECO:0000256" key="10">
    <source>
        <dbReference type="ARBA" id="ARBA00023136"/>
    </source>
</evidence>
<dbReference type="Pfam" id="PF00876">
    <property type="entry name" value="Innexin"/>
    <property type="match status" value="1"/>
</dbReference>
<comment type="similarity">
    <text evidence="12">Belongs to the pannexin family.</text>
</comment>
<evidence type="ECO:0000256" key="7">
    <source>
        <dbReference type="ARBA" id="ARBA00022949"/>
    </source>
</evidence>
<evidence type="ECO:0000256" key="4">
    <source>
        <dbReference type="ARBA" id="ARBA00022475"/>
    </source>
</evidence>
<evidence type="ECO:0000313" key="13">
    <source>
        <dbReference type="EMBL" id="CAL4166532.1"/>
    </source>
</evidence>
<evidence type="ECO:0000256" key="2">
    <source>
        <dbReference type="ARBA" id="ARBA00004651"/>
    </source>
</evidence>
<name>A0AAV2S9N9_MEGNR</name>
<feature type="transmembrane region" description="Helical" evidence="12">
    <location>
        <begin position="180"/>
        <end position="202"/>
    </location>
</feature>
<sequence>MNNIFFRNLAQVPLPRIKIADLTKFFDKIHTRKDSIPLYDGTILKLHYRWTFIIMFCGFLTVTQQWFHEKIMICRHLSDVKVKHDALDPDHMNICLSYPYVEEHGRRRYILYYRWIPWAFLLLTAVYYIPRLVSKKYTNTLSRELNVVLINAKLDGFNTQEVLWKAVAYMEENRGTHNGIYWKYLILNCLALVVDAFTMFFWDILLQGRFIQYGMTDLYYRNPEDFSDEISRTFPPFVKCSMEKVHMLTSQDEKAYGCHLTIMELYEKVFLILWFWLVLLIIITTIYIIYLICIGLLFTPCVSICWQETKETDSDTVGDYYIRFRLKSHVSEAKCKHLFKYHFRNKPWISGIRSAK</sequence>
<feature type="transmembrane region" description="Helical" evidence="12">
    <location>
        <begin position="48"/>
        <end position="67"/>
    </location>
</feature>
<organism evidence="13 14">
    <name type="scientific">Meganyctiphanes norvegica</name>
    <name type="common">Northern krill</name>
    <name type="synonym">Thysanopoda norvegica</name>
    <dbReference type="NCBI Taxonomy" id="48144"/>
    <lineage>
        <taxon>Eukaryota</taxon>
        <taxon>Metazoa</taxon>
        <taxon>Ecdysozoa</taxon>
        <taxon>Arthropoda</taxon>
        <taxon>Crustacea</taxon>
        <taxon>Multicrustacea</taxon>
        <taxon>Malacostraca</taxon>
        <taxon>Eumalacostraca</taxon>
        <taxon>Eucarida</taxon>
        <taxon>Euphausiacea</taxon>
        <taxon>Euphausiidae</taxon>
        <taxon>Meganyctiphanes</taxon>
    </lineage>
</organism>
<dbReference type="EMBL" id="CAXKWB010048397">
    <property type="protein sequence ID" value="CAL4166532.1"/>
    <property type="molecule type" value="Genomic_DNA"/>
</dbReference>
<dbReference type="AlphaFoldDB" id="A0AAV2S9N9"/>
<proteinExistence type="inferred from homology"/>
<dbReference type="GO" id="GO:0005243">
    <property type="term" value="F:gap junction channel activity"/>
    <property type="evidence" value="ECO:0007669"/>
    <property type="project" value="TreeGrafter"/>
</dbReference>
<comment type="subcellular location">
    <subcellularLocation>
        <location evidence="1">Cell junction</location>
        <location evidence="1">Gap junction</location>
    </subcellularLocation>
    <subcellularLocation>
        <location evidence="2 12">Cell membrane</location>
        <topology evidence="2 12">Multi-pass membrane protein</topology>
    </subcellularLocation>
</comment>
<evidence type="ECO:0000256" key="3">
    <source>
        <dbReference type="ARBA" id="ARBA00022448"/>
    </source>
</evidence>
<dbReference type="PANTHER" id="PTHR11893">
    <property type="entry name" value="INNEXIN"/>
    <property type="match status" value="1"/>
</dbReference>